<evidence type="ECO:0000259" key="2">
    <source>
        <dbReference type="PROSITE" id="PS51277"/>
    </source>
</evidence>
<feature type="signal peptide" evidence="1">
    <location>
        <begin position="1"/>
        <end position="21"/>
    </location>
</feature>
<accession>A0ABC9BB68</accession>
<keyword evidence="4" id="KW-1185">Reference proteome</keyword>
<feature type="chain" id="PRO_5044815694" description="BURP domain-containing protein" evidence="1">
    <location>
        <begin position="22"/>
        <end position="271"/>
    </location>
</feature>
<organism evidence="3 4">
    <name type="scientific">Urochloa decumbens</name>
    <dbReference type="NCBI Taxonomy" id="240449"/>
    <lineage>
        <taxon>Eukaryota</taxon>
        <taxon>Viridiplantae</taxon>
        <taxon>Streptophyta</taxon>
        <taxon>Embryophyta</taxon>
        <taxon>Tracheophyta</taxon>
        <taxon>Spermatophyta</taxon>
        <taxon>Magnoliopsida</taxon>
        <taxon>Liliopsida</taxon>
        <taxon>Poales</taxon>
        <taxon>Poaceae</taxon>
        <taxon>PACMAD clade</taxon>
        <taxon>Panicoideae</taxon>
        <taxon>Panicodae</taxon>
        <taxon>Paniceae</taxon>
        <taxon>Melinidinae</taxon>
        <taxon>Urochloa</taxon>
    </lineage>
</organism>
<evidence type="ECO:0000313" key="3">
    <source>
        <dbReference type="EMBL" id="CAL4998316.1"/>
    </source>
</evidence>
<gene>
    <name evidence="3" type="ORF">URODEC1_LOCUS63788</name>
</gene>
<feature type="domain" description="BURP" evidence="2">
    <location>
        <begin position="51"/>
        <end position="265"/>
    </location>
</feature>
<dbReference type="PANTHER" id="PTHR31236">
    <property type="entry name" value="BURP DOMAIN PROTEIN USPL1-LIKE"/>
    <property type="match status" value="1"/>
</dbReference>
<dbReference type="AlphaFoldDB" id="A0ABC9BB68"/>
<dbReference type="SMART" id="SM01045">
    <property type="entry name" value="BURP"/>
    <property type="match status" value="1"/>
</dbReference>
<evidence type="ECO:0000313" key="4">
    <source>
        <dbReference type="Proteomes" id="UP001497457"/>
    </source>
</evidence>
<dbReference type="Pfam" id="PF03181">
    <property type="entry name" value="BURP"/>
    <property type="match status" value="1"/>
</dbReference>
<protein>
    <recommendedName>
        <fullName evidence="2">BURP domain-containing protein</fullName>
    </recommendedName>
</protein>
<dbReference type="InterPro" id="IPR004873">
    <property type="entry name" value="BURP_dom"/>
</dbReference>
<dbReference type="PANTHER" id="PTHR31236:SF10">
    <property type="entry name" value="BURP DOMAIN-CONTAINING PROTEIN 13"/>
    <property type="match status" value="1"/>
</dbReference>
<sequence length="271" mass="29251">MARLVLTALLALFVAGQQSHAFYYTNYIKHSSSSASPVTVVDDMTKKMAVFFREDALRVGQTLPFRFPAPVTAPLGFLPRHVADAIPFSSATLPSVLAQLGIAEDSPQAAKMEDTLAMCEAPGLSWEAKFCATSLEALVEGAQGVIGTQDVTEMLSKVPRAGSPRLQAYAVRAVRAVEGSTFVGCHQKEYPYTVYMCHSTGPSRAYEVEMEGTVEGDKVTLLSVCHTETSEWDEDHVAFKLLGTRPGGPPVCHVLPYGHILWAKKNASVSA</sequence>
<reference evidence="3" key="1">
    <citation type="submission" date="2024-10" db="EMBL/GenBank/DDBJ databases">
        <authorList>
            <person name="Ryan C."/>
        </authorList>
    </citation>
    <scope>NUCLEOTIDE SEQUENCE [LARGE SCALE GENOMIC DNA]</scope>
</reference>
<dbReference type="Proteomes" id="UP001497457">
    <property type="component" value="Chromosome 25rd"/>
</dbReference>
<keyword evidence="1" id="KW-0732">Signal</keyword>
<proteinExistence type="predicted"/>
<name>A0ABC9BB68_9POAL</name>
<dbReference type="PROSITE" id="PS51277">
    <property type="entry name" value="BURP"/>
    <property type="match status" value="1"/>
</dbReference>
<evidence type="ECO:0000256" key="1">
    <source>
        <dbReference type="SAM" id="SignalP"/>
    </source>
</evidence>
<dbReference type="InterPro" id="IPR044816">
    <property type="entry name" value="BURP"/>
</dbReference>
<dbReference type="EMBL" id="OZ075135">
    <property type="protein sequence ID" value="CAL4998316.1"/>
    <property type="molecule type" value="Genomic_DNA"/>
</dbReference>